<dbReference type="InterPro" id="IPR005467">
    <property type="entry name" value="His_kinase_dom"/>
</dbReference>
<keyword evidence="7" id="KW-1133">Transmembrane helix</keyword>
<keyword evidence="7" id="KW-0472">Membrane</keyword>
<dbReference type="SUPFAM" id="SSF47384">
    <property type="entry name" value="Homodimeric domain of signal transducing histidine kinase"/>
    <property type="match status" value="1"/>
</dbReference>
<keyword evidence="5 9" id="KW-0418">Kinase</keyword>
<dbReference type="InterPro" id="IPR036890">
    <property type="entry name" value="HATPase_C_sf"/>
</dbReference>
<dbReference type="InterPro" id="IPR003594">
    <property type="entry name" value="HATPase_dom"/>
</dbReference>
<keyword evidence="4" id="KW-0808">Transferase</keyword>
<dbReference type="AlphaFoldDB" id="A0A1M5E4K8"/>
<evidence type="ECO:0000259" key="8">
    <source>
        <dbReference type="PROSITE" id="PS50109"/>
    </source>
</evidence>
<dbReference type="PANTHER" id="PTHR45453:SF1">
    <property type="entry name" value="PHOSPHATE REGULON SENSOR PROTEIN PHOR"/>
    <property type="match status" value="1"/>
</dbReference>
<keyword evidence="10" id="KW-1185">Reference proteome</keyword>
<evidence type="ECO:0000256" key="6">
    <source>
        <dbReference type="ARBA" id="ARBA00023012"/>
    </source>
</evidence>
<dbReference type="GO" id="GO:0000155">
    <property type="term" value="F:phosphorelay sensor kinase activity"/>
    <property type="evidence" value="ECO:0007669"/>
    <property type="project" value="InterPro"/>
</dbReference>
<dbReference type="SMART" id="SM00387">
    <property type="entry name" value="HATPase_c"/>
    <property type="match status" value="1"/>
</dbReference>
<dbReference type="GO" id="GO:0004721">
    <property type="term" value="F:phosphoprotein phosphatase activity"/>
    <property type="evidence" value="ECO:0007669"/>
    <property type="project" value="TreeGrafter"/>
</dbReference>
<evidence type="ECO:0000256" key="5">
    <source>
        <dbReference type="ARBA" id="ARBA00022777"/>
    </source>
</evidence>
<dbReference type="EC" id="2.7.13.3" evidence="2"/>
<evidence type="ECO:0000256" key="4">
    <source>
        <dbReference type="ARBA" id="ARBA00022679"/>
    </source>
</evidence>
<dbReference type="InterPro" id="IPR036097">
    <property type="entry name" value="HisK_dim/P_sf"/>
</dbReference>
<evidence type="ECO:0000256" key="2">
    <source>
        <dbReference type="ARBA" id="ARBA00012438"/>
    </source>
</evidence>
<dbReference type="PANTHER" id="PTHR45453">
    <property type="entry name" value="PHOSPHATE REGULON SENSOR PROTEIN PHOR"/>
    <property type="match status" value="1"/>
</dbReference>
<dbReference type="CDD" id="cd00082">
    <property type="entry name" value="HisKA"/>
    <property type="match status" value="1"/>
</dbReference>
<dbReference type="Proteomes" id="UP000184048">
    <property type="component" value="Unassembled WGS sequence"/>
</dbReference>
<dbReference type="GO" id="GO:0016036">
    <property type="term" value="P:cellular response to phosphate starvation"/>
    <property type="evidence" value="ECO:0007669"/>
    <property type="project" value="TreeGrafter"/>
</dbReference>
<keyword evidence="6" id="KW-0902">Two-component regulatory system</keyword>
<evidence type="ECO:0000256" key="3">
    <source>
        <dbReference type="ARBA" id="ARBA00022553"/>
    </source>
</evidence>
<dbReference type="Gene3D" id="3.30.565.10">
    <property type="entry name" value="Histidine kinase-like ATPase, C-terminal domain"/>
    <property type="match status" value="1"/>
</dbReference>
<dbReference type="PRINTS" id="PR00344">
    <property type="entry name" value="BCTRLSENSOR"/>
</dbReference>
<protein>
    <recommendedName>
        <fullName evidence="2">histidine kinase</fullName>
        <ecNumber evidence="2">2.7.13.3</ecNumber>
    </recommendedName>
</protein>
<dbReference type="PROSITE" id="PS50109">
    <property type="entry name" value="HIS_KIN"/>
    <property type="match status" value="1"/>
</dbReference>
<evidence type="ECO:0000313" key="9">
    <source>
        <dbReference type="EMBL" id="SHF74012.1"/>
    </source>
</evidence>
<dbReference type="FunFam" id="3.30.565.10:FF:000006">
    <property type="entry name" value="Sensor histidine kinase WalK"/>
    <property type="match status" value="1"/>
</dbReference>
<evidence type="ECO:0000256" key="7">
    <source>
        <dbReference type="SAM" id="Phobius"/>
    </source>
</evidence>
<gene>
    <name evidence="9" type="ORF">SAMN02745131_03414</name>
</gene>
<dbReference type="EMBL" id="FQUU01000017">
    <property type="protein sequence ID" value="SHF74012.1"/>
    <property type="molecule type" value="Genomic_DNA"/>
</dbReference>
<proteinExistence type="predicted"/>
<dbReference type="STRING" id="1121884.SAMN02745131_03414"/>
<organism evidence="9 10">
    <name type="scientific">Flavisolibacter ginsengisoli DSM 18119</name>
    <dbReference type="NCBI Taxonomy" id="1121884"/>
    <lineage>
        <taxon>Bacteria</taxon>
        <taxon>Pseudomonadati</taxon>
        <taxon>Bacteroidota</taxon>
        <taxon>Chitinophagia</taxon>
        <taxon>Chitinophagales</taxon>
        <taxon>Chitinophagaceae</taxon>
        <taxon>Flavisolibacter</taxon>
    </lineage>
</organism>
<feature type="transmembrane region" description="Helical" evidence="7">
    <location>
        <begin position="16"/>
        <end position="34"/>
    </location>
</feature>
<reference evidence="9 10" key="1">
    <citation type="submission" date="2016-11" db="EMBL/GenBank/DDBJ databases">
        <authorList>
            <person name="Jaros S."/>
            <person name="Januszkiewicz K."/>
            <person name="Wedrychowicz H."/>
        </authorList>
    </citation>
    <scope>NUCLEOTIDE SEQUENCE [LARGE SCALE GENOMIC DNA]</scope>
    <source>
        <strain evidence="9 10">DSM 18119</strain>
    </source>
</reference>
<dbReference type="InterPro" id="IPR003661">
    <property type="entry name" value="HisK_dim/P_dom"/>
</dbReference>
<dbReference type="InterPro" id="IPR050351">
    <property type="entry name" value="BphY/WalK/GraS-like"/>
</dbReference>
<sequence length="329" mass="38047">MTMADESKRKLQITTVIYWVLLVYIIAALLWWALSLQKQNEEIYLLQKQHLVTHYKNAPFFQAELQKIELERKRAVSKFIGEGSTFLLLILIGAVYIYRSVRRQFRLQLQQQNFVMAVTHELKTPIAVSRLNLETLLKYQLDELKKNKLLHMTLQETLRLDTLINNILISSQLDGNSYKLSKDDINFSALTHDMVHQFSNRYPDRPVHTAIEEEVEMAGDPLLLKLLVSNLLENANKYSARDKPIYVELAREDGNIRLQVRDEGPGIADDEKKNVFEKFYRIGSEQTRRTQGTGLGLYLCKKIAADHDATILLKDNQPQGSNFIVQFPA</sequence>
<accession>A0A1M5E4K8</accession>
<feature type="transmembrane region" description="Helical" evidence="7">
    <location>
        <begin position="79"/>
        <end position="98"/>
    </location>
</feature>
<dbReference type="CDD" id="cd00075">
    <property type="entry name" value="HATPase"/>
    <property type="match status" value="1"/>
</dbReference>
<dbReference type="Pfam" id="PF02518">
    <property type="entry name" value="HATPase_c"/>
    <property type="match status" value="1"/>
</dbReference>
<dbReference type="SUPFAM" id="SSF55874">
    <property type="entry name" value="ATPase domain of HSP90 chaperone/DNA topoisomerase II/histidine kinase"/>
    <property type="match status" value="1"/>
</dbReference>
<dbReference type="Pfam" id="PF00512">
    <property type="entry name" value="HisKA"/>
    <property type="match status" value="1"/>
</dbReference>
<dbReference type="GO" id="GO:0005886">
    <property type="term" value="C:plasma membrane"/>
    <property type="evidence" value="ECO:0007669"/>
    <property type="project" value="TreeGrafter"/>
</dbReference>
<name>A0A1M5E4K8_9BACT</name>
<keyword evidence="7" id="KW-0812">Transmembrane</keyword>
<feature type="domain" description="Histidine kinase" evidence="8">
    <location>
        <begin position="117"/>
        <end position="329"/>
    </location>
</feature>
<comment type="catalytic activity">
    <reaction evidence="1">
        <text>ATP + protein L-histidine = ADP + protein N-phospho-L-histidine.</text>
        <dbReference type="EC" id="2.7.13.3"/>
    </reaction>
</comment>
<dbReference type="SMART" id="SM00388">
    <property type="entry name" value="HisKA"/>
    <property type="match status" value="1"/>
</dbReference>
<evidence type="ECO:0000313" key="10">
    <source>
        <dbReference type="Proteomes" id="UP000184048"/>
    </source>
</evidence>
<dbReference type="Gene3D" id="1.10.287.130">
    <property type="match status" value="1"/>
</dbReference>
<keyword evidence="3" id="KW-0597">Phosphoprotein</keyword>
<evidence type="ECO:0000256" key="1">
    <source>
        <dbReference type="ARBA" id="ARBA00000085"/>
    </source>
</evidence>
<dbReference type="InterPro" id="IPR004358">
    <property type="entry name" value="Sig_transdc_His_kin-like_C"/>
</dbReference>